<reference evidence="2" key="2">
    <citation type="submission" date="2020-05" db="UniProtKB">
        <authorList>
            <consortium name="EnsemblMetazoa"/>
        </authorList>
    </citation>
    <scope>IDENTIFICATION</scope>
    <source>
        <strain evidence="2">MINIMUS1</strain>
    </source>
</reference>
<dbReference type="Gene3D" id="3.30.420.10">
    <property type="entry name" value="Ribonuclease H-like superfamily/Ribonuclease H"/>
    <property type="match status" value="1"/>
</dbReference>
<proteinExistence type="predicted"/>
<dbReference type="PANTHER" id="PTHR47331:SF1">
    <property type="entry name" value="GAG-LIKE PROTEIN"/>
    <property type="match status" value="1"/>
</dbReference>
<dbReference type="SUPFAM" id="SSF53098">
    <property type="entry name" value="Ribonuclease H-like"/>
    <property type="match status" value="1"/>
</dbReference>
<evidence type="ECO:0000256" key="1">
    <source>
        <dbReference type="SAM" id="MobiDB-lite"/>
    </source>
</evidence>
<dbReference type="VEuPathDB" id="VectorBase:AMIN001062"/>
<accession>A0A182VSM2</accession>
<name>A0A182VSM2_9DIPT</name>
<dbReference type="InterPro" id="IPR036397">
    <property type="entry name" value="RNaseH_sf"/>
</dbReference>
<dbReference type="InterPro" id="IPR012337">
    <property type="entry name" value="RNaseH-like_sf"/>
</dbReference>
<dbReference type="AlphaFoldDB" id="A0A182VSM2"/>
<dbReference type="Proteomes" id="UP000075920">
    <property type="component" value="Unassembled WGS sequence"/>
</dbReference>
<reference evidence="3" key="1">
    <citation type="submission" date="2013-03" db="EMBL/GenBank/DDBJ databases">
        <title>The Genome Sequence of Anopheles minimus MINIMUS1.</title>
        <authorList>
            <consortium name="The Broad Institute Genomics Platform"/>
            <person name="Neafsey D.E."/>
            <person name="Walton C."/>
            <person name="Walker B."/>
            <person name="Young S.K."/>
            <person name="Zeng Q."/>
            <person name="Gargeya S."/>
            <person name="Fitzgerald M."/>
            <person name="Haas B."/>
            <person name="Abouelleil A."/>
            <person name="Allen A.W."/>
            <person name="Alvarado L."/>
            <person name="Arachchi H.M."/>
            <person name="Berlin A.M."/>
            <person name="Chapman S.B."/>
            <person name="Gainer-Dewar J."/>
            <person name="Goldberg J."/>
            <person name="Griggs A."/>
            <person name="Gujja S."/>
            <person name="Hansen M."/>
            <person name="Howarth C."/>
            <person name="Imamovic A."/>
            <person name="Ireland A."/>
            <person name="Larimer J."/>
            <person name="McCowan C."/>
            <person name="Murphy C."/>
            <person name="Pearson M."/>
            <person name="Poon T.W."/>
            <person name="Priest M."/>
            <person name="Roberts A."/>
            <person name="Saif S."/>
            <person name="Shea T."/>
            <person name="Sisk P."/>
            <person name="Sykes S."/>
            <person name="Wortman J."/>
            <person name="Nusbaum C."/>
            <person name="Birren B."/>
        </authorList>
    </citation>
    <scope>NUCLEOTIDE SEQUENCE [LARGE SCALE GENOMIC DNA]</scope>
    <source>
        <strain evidence="3">MINIMUS1</strain>
    </source>
</reference>
<evidence type="ECO:0000313" key="2">
    <source>
        <dbReference type="EnsemblMetazoa" id="AMIN001062-PA"/>
    </source>
</evidence>
<evidence type="ECO:0008006" key="4">
    <source>
        <dbReference type="Google" id="ProtNLM"/>
    </source>
</evidence>
<protein>
    <recommendedName>
        <fullName evidence="4">Integrase catalytic domain-containing protein</fullName>
    </recommendedName>
</protein>
<dbReference type="GO" id="GO:0003676">
    <property type="term" value="F:nucleic acid binding"/>
    <property type="evidence" value="ECO:0007669"/>
    <property type="project" value="InterPro"/>
</dbReference>
<organism evidence="2 3">
    <name type="scientific">Anopheles minimus</name>
    <dbReference type="NCBI Taxonomy" id="112268"/>
    <lineage>
        <taxon>Eukaryota</taxon>
        <taxon>Metazoa</taxon>
        <taxon>Ecdysozoa</taxon>
        <taxon>Arthropoda</taxon>
        <taxon>Hexapoda</taxon>
        <taxon>Insecta</taxon>
        <taxon>Pterygota</taxon>
        <taxon>Neoptera</taxon>
        <taxon>Endopterygota</taxon>
        <taxon>Diptera</taxon>
        <taxon>Nematocera</taxon>
        <taxon>Culicoidea</taxon>
        <taxon>Culicidae</taxon>
        <taxon>Anophelinae</taxon>
        <taxon>Anopheles</taxon>
    </lineage>
</organism>
<dbReference type="STRING" id="112268.A0A182VSM2"/>
<sequence>MNQVDMHELIDEMDLPNTKWTFNPPSSPHFGGAWERMVRTVKRTLERMQFDRLPTDAVLTSTLLEVESIINSRPLTHVPLDANEEAPLTPNHFLLGASNGSKPLTTVDDSPATSKNNWVGSFAPTNRRRANVPNACRADRKK</sequence>
<evidence type="ECO:0000313" key="3">
    <source>
        <dbReference type="Proteomes" id="UP000075920"/>
    </source>
</evidence>
<dbReference type="PANTHER" id="PTHR47331">
    <property type="entry name" value="PHD-TYPE DOMAIN-CONTAINING PROTEIN"/>
    <property type="match status" value="1"/>
</dbReference>
<feature type="compositionally biased region" description="Polar residues" evidence="1">
    <location>
        <begin position="98"/>
        <end position="119"/>
    </location>
</feature>
<keyword evidence="3" id="KW-1185">Reference proteome</keyword>
<dbReference type="EnsemblMetazoa" id="AMIN001062-RA">
    <property type="protein sequence ID" value="AMIN001062-PA"/>
    <property type="gene ID" value="AMIN001062"/>
</dbReference>
<feature type="region of interest" description="Disordered" evidence="1">
    <location>
        <begin position="94"/>
        <end position="121"/>
    </location>
</feature>